<dbReference type="Pfam" id="PF08434">
    <property type="entry name" value="CLCA"/>
    <property type="match status" value="1"/>
</dbReference>
<accession>A0A1L8GLL0</accession>
<keyword evidence="8" id="KW-0482">Metalloprotease</keyword>
<evidence type="ECO:0000313" key="12">
    <source>
        <dbReference type="RefSeq" id="XP_041446219.1"/>
    </source>
</evidence>
<evidence type="ECO:0000256" key="5">
    <source>
        <dbReference type="ARBA" id="ARBA00022729"/>
    </source>
</evidence>
<reference evidence="12" key="1">
    <citation type="submission" date="2025-08" db="UniProtKB">
        <authorList>
            <consortium name="RefSeq"/>
        </authorList>
    </citation>
    <scope>IDENTIFICATION</scope>
    <source>
        <strain evidence="12">J_2021</strain>
        <tissue evidence="12">Erythrocytes</tissue>
    </source>
</reference>
<keyword evidence="4" id="KW-0479">Metal-binding</keyword>
<dbReference type="GO" id="GO:0005886">
    <property type="term" value="C:plasma membrane"/>
    <property type="evidence" value="ECO:0000318"/>
    <property type="project" value="GO_Central"/>
</dbReference>
<name>A0A1L8GLL0_XENLA</name>
<evidence type="ECO:0000256" key="6">
    <source>
        <dbReference type="ARBA" id="ARBA00022801"/>
    </source>
</evidence>
<dbReference type="OMA" id="GPICNLK"/>
<organism evidence="11 12">
    <name type="scientific">Xenopus laevis</name>
    <name type="common">African clawed frog</name>
    <dbReference type="NCBI Taxonomy" id="8355"/>
    <lineage>
        <taxon>Eukaryota</taxon>
        <taxon>Metazoa</taxon>
        <taxon>Chordata</taxon>
        <taxon>Craniata</taxon>
        <taxon>Vertebrata</taxon>
        <taxon>Euteleostomi</taxon>
        <taxon>Amphibia</taxon>
        <taxon>Batrachia</taxon>
        <taxon>Anura</taxon>
        <taxon>Pipoidea</taxon>
        <taxon>Pipidae</taxon>
        <taxon>Xenopodinae</taxon>
        <taxon>Xenopus</taxon>
        <taxon>Xenopus</taxon>
    </lineage>
</organism>
<dbReference type="SUPFAM" id="SSF53300">
    <property type="entry name" value="vWA-like"/>
    <property type="match status" value="1"/>
</dbReference>
<gene>
    <name evidence="12" type="primary">clca2.L</name>
</gene>
<dbReference type="InterPro" id="IPR004727">
    <property type="entry name" value="CLCA_chordata"/>
</dbReference>
<proteinExistence type="inferred from homology"/>
<dbReference type="NCBIfam" id="TIGR00868">
    <property type="entry name" value="hCaCC"/>
    <property type="match status" value="1"/>
</dbReference>
<keyword evidence="5" id="KW-0732">Signal</keyword>
<dbReference type="RefSeq" id="XP_041446219.1">
    <property type="nucleotide sequence ID" value="XM_041590285.1"/>
</dbReference>
<dbReference type="GeneID" id="108713518"/>
<evidence type="ECO:0000313" key="11">
    <source>
        <dbReference type="Proteomes" id="UP000186698"/>
    </source>
</evidence>
<evidence type="ECO:0000256" key="3">
    <source>
        <dbReference type="ARBA" id="ARBA00022670"/>
    </source>
</evidence>
<dbReference type="SMART" id="SM00327">
    <property type="entry name" value="VWA"/>
    <property type="match status" value="1"/>
</dbReference>
<dbReference type="Pfam" id="PF13519">
    <property type="entry name" value="VWA_2"/>
    <property type="match status" value="1"/>
</dbReference>
<comment type="similarity">
    <text evidence="1">Belongs to the CLCR family.</text>
</comment>
<dbReference type="InterPro" id="IPR036465">
    <property type="entry name" value="vWFA_dom_sf"/>
</dbReference>
<dbReference type="STRING" id="8355.A0A1L8GLL0"/>
<evidence type="ECO:0000256" key="10">
    <source>
        <dbReference type="ARBA" id="ARBA00023214"/>
    </source>
</evidence>
<evidence type="ECO:0000256" key="4">
    <source>
        <dbReference type="ARBA" id="ARBA00022723"/>
    </source>
</evidence>
<dbReference type="PaxDb" id="8355-A0A1L8GLL0"/>
<sequence>MGPRKCFPLLFAFLLIFSTKSSGVQLNKGGYEDILIAINRDLSEDNKIINNIQDMVKEATHYLFNATKKRLFIRSVKILIPSTWTSKDIYELRQRETYEKADVVIASPYLKNGDDPYTLQYGDCGEQGKHIHLTPGFLLKASLISVYGPRGRVFVHEWAHLRWGVFDEYNSDRPYYISGNLTIEATRCSVHINGNNVMAKRTGESCVARPCKFDPKTNVFEKGCAFFPKKNQLTQESIMHMQALPSVSQFCDESNHNIEAPTLQNKICNSRSTWDIIRKSPDIISTNPMESNYYPEPSFSFLQYKERVVTLLLDVSGTMANNNRTVRVFQAADVFLSQIIERGSNIGIVEFSNYAYIISHLKPVISDKDREQLKSHIPRSTTNRESNSCEGITRALEVNQKLYGSTYGTEIILITDEEVSLMNNECIDTINASGSVLHVITLGEEAMQKLDLIADMTGGLKYFATDKIDANDLIDAFASMSAQSGNSFQKPIQLESTNSYVEPNECLNGTVFVDETVGNGTFFVVTWQTSEPAINLKDPQGKIFTGEQFTSNSNSTLSRLQIPGTAESGPWSYSICNHIHSSQAIGVIVTSKAANETIPPLTVTVFVKNETSKYPNAVVVYASLNHGLLPVNGAKVTAFIDHESGKSSTLELFDNGAGADIVKNDGIYSKYFFNFTRSGRYKIKVRAEGKAIETRLLPVRNNVLYLPGYVEDSKIYLNPERPIQNDDAQLVLGSFTRIATSGSFTISNAYKDAAQDNYKPCKITDLEAKIEKDNFVLTWTATGDDLDQGKASSYELRMSSSLRELRDNFNSCSLVNISIVPQSAGSRETFEFIPPDLSIRNGTNFYFALVAVDKTSKASDMSNIAQAVILIPSSPASTVFTRQKRSAGH</sequence>
<keyword evidence="9" id="KW-0325">Glycoprotein</keyword>
<keyword evidence="7" id="KW-0862">Zinc</keyword>
<dbReference type="Proteomes" id="UP000186698">
    <property type="component" value="Chromosome 4L"/>
</dbReference>
<dbReference type="NCBIfam" id="NF041940">
    <property type="entry name" value="choice_anch_X"/>
    <property type="match status" value="1"/>
</dbReference>
<keyword evidence="2" id="KW-0813">Transport</keyword>
<keyword evidence="10" id="KW-0868">Chloride</keyword>
<evidence type="ECO:0000256" key="2">
    <source>
        <dbReference type="ARBA" id="ARBA00022448"/>
    </source>
</evidence>
<dbReference type="PROSITE" id="PS50234">
    <property type="entry name" value="VWFA"/>
    <property type="match status" value="1"/>
</dbReference>
<dbReference type="GO" id="GO:0008237">
    <property type="term" value="F:metallopeptidase activity"/>
    <property type="evidence" value="ECO:0007669"/>
    <property type="project" value="UniProtKB-KW"/>
</dbReference>
<evidence type="ECO:0000256" key="7">
    <source>
        <dbReference type="ARBA" id="ARBA00022833"/>
    </source>
</evidence>
<dbReference type="PANTHER" id="PTHR10579">
    <property type="entry name" value="CALCIUM-ACTIVATED CHLORIDE CHANNEL REGULATOR"/>
    <property type="match status" value="1"/>
</dbReference>
<evidence type="ECO:0000256" key="8">
    <source>
        <dbReference type="ARBA" id="ARBA00023049"/>
    </source>
</evidence>
<evidence type="ECO:0000256" key="9">
    <source>
        <dbReference type="ARBA" id="ARBA00023180"/>
    </source>
</evidence>
<dbReference type="AlphaFoldDB" id="A0A1L8GLL0"/>
<dbReference type="GO" id="GO:0005229">
    <property type="term" value="F:intracellularly calcium-gated chloride channel activity"/>
    <property type="evidence" value="ECO:0000318"/>
    <property type="project" value="GO_Central"/>
</dbReference>
<dbReference type="OrthoDB" id="687730at2759"/>
<dbReference type="CTD" id="108713518"/>
<dbReference type="InterPro" id="IPR013642">
    <property type="entry name" value="CLCA_N"/>
</dbReference>
<keyword evidence="6" id="KW-0378">Hydrolase</keyword>
<dbReference type="InterPro" id="IPR051266">
    <property type="entry name" value="CLCR"/>
</dbReference>
<keyword evidence="3" id="KW-0645">Protease</keyword>
<dbReference type="KEGG" id="xla:108713518"/>
<protein>
    <submittedName>
        <fullName evidence="12">Calcium-activated chloride channel regulator 1</fullName>
    </submittedName>
</protein>
<dbReference type="Gene3D" id="3.40.50.410">
    <property type="entry name" value="von Willebrand factor, type A domain"/>
    <property type="match status" value="1"/>
</dbReference>
<dbReference type="PANTHER" id="PTHR10579:SF169">
    <property type="entry name" value="CALCIUM-ACTIVATED CHLORIDE CHANNEL REGULATOR 1"/>
    <property type="match status" value="1"/>
</dbReference>
<dbReference type="GO" id="GO:0006508">
    <property type="term" value="P:proteolysis"/>
    <property type="evidence" value="ECO:0007669"/>
    <property type="project" value="UniProtKB-KW"/>
</dbReference>
<evidence type="ECO:0000256" key="1">
    <source>
        <dbReference type="ARBA" id="ARBA00006398"/>
    </source>
</evidence>
<dbReference type="InterPro" id="IPR002035">
    <property type="entry name" value="VWF_A"/>
</dbReference>
<dbReference type="GO" id="GO:0046872">
    <property type="term" value="F:metal ion binding"/>
    <property type="evidence" value="ECO:0007669"/>
    <property type="project" value="UniProtKB-KW"/>
</dbReference>
<keyword evidence="11" id="KW-1185">Reference proteome</keyword>
<dbReference type="CDD" id="cd00198">
    <property type="entry name" value="vWFA"/>
    <property type="match status" value="1"/>
</dbReference>